<protein>
    <submittedName>
        <fullName evidence="2">Endonuclease/exonuclease/phosphatase family protein</fullName>
    </submittedName>
</protein>
<comment type="caution">
    <text evidence="2">The sequence shown here is derived from an EMBL/GenBank/DDBJ whole genome shotgun (WGS) entry which is preliminary data.</text>
</comment>
<dbReference type="GO" id="GO:0004519">
    <property type="term" value="F:endonuclease activity"/>
    <property type="evidence" value="ECO:0007669"/>
    <property type="project" value="UniProtKB-KW"/>
</dbReference>
<dbReference type="Proteomes" id="UP001237642">
    <property type="component" value="Unassembled WGS sequence"/>
</dbReference>
<dbReference type="PANTHER" id="PTHR33710">
    <property type="entry name" value="BNAC02G09200D PROTEIN"/>
    <property type="match status" value="1"/>
</dbReference>
<keyword evidence="2" id="KW-0378">Hydrolase</keyword>
<evidence type="ECO:0000259" key="1">
    <source>
        <dbReference type="Pfam" id="PF03372"/>
    </source>
</evidence>
<reference evidence="2" key="2">
    <citation type="submission" date="2023-05" db="EMBL/GenBank/DDBJ databases">
        <authorList>
            <person name="Schelkunov M.I."/>
        </authorList>
    </citation>
    <scope>NUCLEOTIDE SEQUENCE</scope>
    <source>
        <strain evidence="2">Hsosn_3</strain>
        <tissue evidence="2">Leaf</tissue>
    </source>
</reference>
<reference evidence="2" key="1">
    <citation type="submission" date="2023-02" db="EMBL/GenBank/DDBJ databases">
        <title>Genome of toxic invasive species Heracleum sosnowskyi carries increased number of genes despite the absence of recent whole-genome duplications.</title>
        <authorList>
            <person name="Schelkunov M."/>
            <person name="Shtratnikova V."/>
            <person name="Makarenko M."/>
            <person name="Klepikova A."/>
            <person name="Omelchenko D."/>
            <person name="Novikova G."/>
            <person name="Obukhova E."/>
            <person name="Bogdanov V."/>
            <person name="Penin A."/>
            <person name="Logacheva M."/>
        </authorList>
    </citation>
    <scope>NUCLEOTIDE SEQUENCE</scope>
    <source>
        <strain evidence="2">Hsosn_3</strain>
        <tissue evidence="2">Leaf</tissue>
    </source>
</reference>
<dbReference type="AlphaFoldDB" id="A0AAD8HKL6"/>
<keyword evidence="2" id="KW-0255">Endonuclease</keyword>
<organism evidence="2 3">
    <name type="scientific">Heracleum sosnowskyi</name>
    <dbReference type="NCBI Taxonomy" id="360622"/>
    <lineage>
        <taxon>Eukaryota</taxon>
        <taxon>Viridiplantae</taxon>
        <taxon>Streptophyta</taxon>
        <taxon>Embryophyta</taxon>
        <taxon>Tracheophyta</taxon>
        <taxon>Spermatophyta</taxon>
        <taxon>Magnoliopsida</taxon>
        <taxon>eudicotyledons</taxon>
        <taxon>Gunneridae</taxon>
        <taxon>Pentapetalae</taxon>
        <taxon>asterids</taxon>
        <taxon>campanulids</taxon>
        <taxon>Apiales</taxon>
        <taxon>Apiaceae</taxon>
        <taxon>Apioideae</taxon>
        <taxon>apioid superclade</taxon>
        <taxon>Tordylieae</taxon>
        <taxon>Tordyliinae</taxon>
        <taxon>Heracleum</taxon>
    </lineage>
</organism>
<feature type="domain" description="Endonuclease/exonuclease/phosphatase" evidence="1">
    <location>
        <begin position="18"/>
        <end position="155"/>
    </location>
</feature>
<sequence>MFWRNKEEVALQTYSSNHIDVIVHIQGWDPFRLTGIYGEPNRTKRRDTWNLIRHLHAQNQIPWVLIGDMNNVLGQADKRGGPLYPSWLINGFQEVLEDCDLHDMDLQGYPYTWERGHGTDKWVEIRLDRAIASRTWLEVYKDAKLVNLNVTTSDHSPILLEPVIANLAPRTRKLKFENAWLREPVCKLIVEDSWRKNQNEMLQQIRVGRML</sequence>
<accession>A0AAD8HKL6</accession>
<proteinExistence type="predicted"/>
<keyword evidence="3" id="KW-1185">Reference proteome</keyword>
<dbReference type="PANTHER" id="PTHR33710:SF71">
    <property type="entry name" value="ENDONUCLEASE_EXONUCLEASE_PHOSPHATASE DOMAIN-CONTAINING PROTEIN"/>
    <property type="match status" value="1"/>
</dbReference>
<dbReference type="Gene3D" id="3.60.10.10">
    <property type="entry name" value="Endonuclease/exonuclease/phosphatase"/>
    <property type="match status" value="1"/>
</dbReference>
<dbReference type="SUPFAM" id="SSF56219">
    <property type="entry name" value="DNase I-like"/>
    <property type="match status" value="1"/>
</dbReference>
<dbReference type="InterPro" id="IPR036691">
    <property type="entry name" value="Endo/exonu/phosph_ase_sf"/>
</dbReference>
<dbReference type="InterPro" id="IPR005135">
    <property type="entry name" value="Endo/exonuclease/phosphatase"/>
</dbReference>
<keyword evidence="2" id="KW-0540">Nuclease</keyword>
<gene>
    <name evidence="2" type="ORF">POM88_034009</name>
</gene>
<dbReference type="EMBL" id="JAUIZM010000008">
    <property type="protein sequence ID" value="KAK1367917.1"/>
    <property type="molecule type" value="Genomic_DNA"/>
</dbReference>
<evidence type="ECO:0000313" key="3">
    <source>
        <dbReference type="Proteomes" id="UP001237642"/>
    </source>
</evidence>
<name>A0AAD8HKL6_9APIA</name>
<evidence type="ECO:0000313" key="2">
    <source>
        <dbReference type="EMBL" id="KAK1367917.1"/>
    </source>
</evidence>
<dbReference type="Pfam" id="PF03372">
    <property type="entry name" value="Exo_endo_phos"/>
    <property type="match status" value="1"/>
</dbReference>